<comment type="caution">
    <text evidence="1">The sequence shown here is derived from an EMBL/GenBank/DDBJ whole genome shotgun (WGS) entry which is preliminary data.</text>
</comment>
<proteinExistence type="predicted"/>
<evidence type="ECO:0000313" key="1">
    <source>
        <dbReference type="EMBL" id="GAA0623970.1"/>
    </source>
</evidence>
<evidence type="ECO:0008006" key="3">
    <source>
        <dbReference type="Google" id="ProtNLM"/>
    </source>
</evidence>
<dbReference type="EMBL" id="BAAAGA010000005">
    <property type="protein sequence ID" value="GAA0623970.1"/>
    <property type="molecule type" value="Genomic_DNA"/>
</dbReference>
<dbReference type="Proteomes" id="UP001501352">
    <property type="component" value="Unassembled WGS sequence"/>
</dbReference>
<reference evidence="1 2" key="1">
    <citation type="journal article" date="2019" name="Int. J. Syst. Evol. Microbiol.">
        <title>The Global Catalogue of Microorganisms (GCM) 10K type strain sequencing project: providing services to taxonomists for standard genome sequencing and annotation.</title>
        <authorList>
            <consortium name="The Broad Institute Genomics Platform"/>
            <consortium name="The Broad Institute Genome Sequencing Center for Infectious Disease"/>
            <person name="Wu L."/>
            <person name="Ma J."/>
        </authorList>
    </citation>
    <scope>NUCLEOTIDE SEQUENCE [LARGE SCALE GENOMIC DNA]</scope>
    <source>
        <strain evidence="1 2">JCM 12928</strain>
    </source>
</reference>
<gene>
    <name evidence="1" type="ORF">GCM10009422_20290</name>
</gene>
<organism evidence="1 2">
    <name type="scientific">Brevundimonas kwangchunensis</name>
    <dbReference type="NCBI Taxonomy" id="322163"/>
    <lineage>
        <taxon>Bacteria</taxon>
        <taxon>Pseudomonadati</taxon>
        <taxon>Pseudomonadota</taxon>
        <taxon>Alphaproteobacteria</taxon>
        <taxon>Caulobacterales</taxon>
        <taxon>Caulobacteraceae</taxon>
        <taxon>Brevundimonas</taxon>
    </lineage>
</organism>
<accession>A0ABN1GYW3</accession>
<name>A0ABN1GYW3_9CAUL</name>
<protein>
    <recommendedName>
        <fullName evidence="3">Transposase</fullName>
    </recommendedName>
</protein>
<evidence type="ECO:0000313" key="2">
    <source>
        <dbReference type="Proteomes" id="UP001501352"/>
    </source>
</evidence>
<sequence length="61" mass="6900">MLMATTYLRILTQRDRWKAAHRMMRDVLSGYNTAPTAVTIGGMRVLGPSRWLGYREAMGVA</sequence>
<keyword evidence="2" id="KW-1185">Reference proteome</keyword>